<comment type="caution">
    <text evidence="5">The sequence shown here is derived from an EMBL/GenBank/DDBJ whole genome shotgun (WGS) entry which is preliminary data.</text>
</comment>
<feature type="non-terminal residue" evidence="5">
    <location>
        <position position="274"/>
    </location>
</feature>
<feature type="non-terminal residue" evidence="5">
    <location>
        <position position="1"/>
    </location>
</feature>
<dbReference type="SUPFAM" id="SSF53448">
    <property type="entry name" value="Nucleotide-diphospho-sugar transferases"/>
    <property type="match status" value="1"/>
</dbReference>
<dbReference type="AlphaFoldDB" id="X1CZ02"/>
<accession>X1CZ02</accession>
<dbReference type="EMBL" id="BART01028115">
    <property type="protein sequence ID" value="GAH01265.1"/>
    <property type="molecule type" value="Genomic_DNA"/>
</dbReference>
<dbReference type="InterPro" id="IPR056764">
    <property type="entry name" value="LbH_EIF2B3/5"/>
</dbReference>
<evidence type="ECO:0000313" key="5">
    <source>
        <dbReference type="EMBL" id="GAH01265.1"/>
    </source>
</evidence>
<sequence length="274" mass="30429">DFGAKITYLQPEVDLGTAGCVKFARNYINDTFLVISGDLLTDANLTEFYNFHKNLKGDATILLTKVQNPLPFGIIMTDSNHCITRFLEKPSWGEVFSDRINSGMYMLEPSILDKIPEDHEYDFSKNLFPKMLNEKSTLLGFPDEGYWKDIGNLDEYLAVHQDCLSGKMSVHTEGNRKENVTFGSNTDISDSVELAGTVVIGDNVKVEDEAYIQNSVIGDGTVIQKRARIINSVLWNNVQAGESSNIKNAVAASRVRIGRSSTVSNKVYIGEDVV</sequence>
<dbReference type="InterPro" id="IPR029044">
    <property type="entry name" value="Nucleotide-diphossugar_trans"/>
</dbReference>
<evidence type="ECO:0000256" key="2">
    <source>
        <dbReference type="ARBA" id="ARBA00022490"/>
    </source>
</evidence>
<evidence type="ECO:0000259" key="4">
    <source>
        <dbReference type="Pfam" id="PF25084"/>
    </source>
</evidence>
<keyword evidence="2" id="KW-0963">Cytoplasm</keyword>
<proteinExistence type="predicted"/>
<dbReference type="Gene3D" id="2.160.10.10">
    <property type="entry name" value="Hexapeptide repeat proteins"/>
    <property type="match status" value="1"/>
</dbReference>
<dbReference type="InterPro" id="IPR050486">
    <property type="entry name" value="Mannose-1P_guanyltransferase"/>
</dbReference>
<dbReference type="CDD" id="cd04181">
    <property type="entry name" value="NTP_transferase"/>
    <property type="match status" value="1"/>
</dbReference>
<organism evidence="5">
    <name type="scientific">marine sediment metagenome</name>
    <dbReference type="NCBI Taxonomy" id="412755"/>
    <lineage>
        <taxon>unclassified sequences</taxon>
        <taxon>metagenomes</taxon>
        <taxon>ecological metagenomes</taxon>
    </lineage>
</organism>
<feature type="domain" description="Nucleotidyl transferase" evidence="3">
    <location>
        <begin position="2"/>
        <end position="164"/>
    </location>
</feature>
<dbReference type="InterPro" id="IPR005835">
    <property type="entry name" value="NTP_transferase_dom"/>
</dbReference>
<gene>
    <name evidence="5" type="ORF">S01H4_49658</name>
</gene>
<evidence type="ECO:0000259" key="3">
    <source>
        <dbReference type="Pfam" id="PF00483"/>
    </source>
</evidence>
<feature type="domain" description="EIF2B subunit epsilon/gamma LbH" evidence="4">
    <location>
        <begin position="181"/>
        <end position="274"/>
    </location>
</feature>
<comment type="subcellular location">
    <subcellularLocation>
        <location evidence="1">Cytoplasm</location>
        <location evidence="1">Cytosol</location>
    </subcellularLocation>
</comment>
<dbReference type="Pfam" id="PF00483">
    <property type="entry name" value="NTP_transferase"/>
    <property type="match status" value="1"/>
</dbReference>
<reference evidence="5" key="1">
    <citation type="journal article" date="2014" name="Front. Microbiol.">
        <title>High frequency of phylogenetically diverse reductive dehalogenase-homologous genes in deep subseafloor sedimentary metagenomes.</title>
        <authorList>
            <person name="Kawai M."/>
            <person name="Futagami T."/>
            <person name="Toyoda A."/>
            <person name="Takaki Y."/>
            <person name="Nishi S."/>
            <person name="Hori S."/>
            <person name="Arai W."/>
            <person name="Tsubouchi T."/>
            <person name="Morono Y."/>
            <person name="Uchiyama I."/>
            <person name="Ito T."/>
            <person name="Fujiyama A."/>
            <person name="Inagaki F."/>
            <person name="Takami H."/>
        </authorList>
    </citation>
    <scope>NUCLEOTIDE SEQUENCE</scope>
    <source>
        <strain evidence="5">Expedition CK06-06</strain>
    </source>
</reference>
<name>X1CZ02_9ZZZZ</name>
<dbReference type="Gene3D" id="3.90.550.10">
    <property type="entry name" value="Spore Coat Polysaccharide Biosynthesis Protein SpsA, Chain A"/>
    <property type="match status" value="1"/>
</dbReference>
<protein>
    <submittedName>
        <fullName evidence="5">Uncharacterized protein</fullName>
    </submittedName>
</protein>
<dbReference type="PANTHER" id="PTHR22572">
    <property type="entry name" value="SUGAR-1-PHOSPHATE GUANYL TRANSFERASE"/>
    <property type="match status" value="1"/>
</dbReference>
<evidence type="ECO:0000256" key="1">
    <source>
        <dbReference type="ARBA" id="ARBA00004514"/>
    </source>
</evidence>
<dbReference type="Pfam" id="PF25084">
    <property type="entry name" value="LbH_EIF2B"/>
    <property type="match status" value="1"/>
</dbReference>